<dbReference type="AlphaFoldDB" id="A0A0C3NN22"/>
<keyword evidence="1" id="KW-0472">Membrane</keyword>
<dbReference type="HOGENOM" id="CLU_3088266_0_0_1"/>
<proteinExistence type="predicted"/>
<reference evidence="2 3" key="1">
    <citation type="submission" date="2014-04" db="EMBL/GenBank/DDBJ databases">
        <authorList>
            <consortium name="DOE Joint Genome Institute"/>
            <person name="Kuo A."/>
            <person name="Kohler A."/>
            <person name="Costa M.D."/>
            <person name="Nagy L.G."/>
            <person name="Floudas D."/>
            <person name="Copeland A."/>
            <person name="Barry K.W."/>
            <person name="Cichocki N."/>
            <person name="Veneault-Fourrey C."/>
            <person name="LaButti K."/>
            <person name="Lindquist E.A."/>
            <person name="Lipzen A."/>
            <person name="Lundell T."/>
            <person name="Morin E."/>
            <person name="Murat C."/>
            <person name="Sun H."/>
            <person name="Tunlid A."/>
            <person name="Henrissat B."/>
            <person name="Grigoriev I.V."/>
            <person name="Hibbett D.S."/>
            <person name="Martin F."/>
            <person name="Nordberg H.P."/>
            <person name="Cantor M.N."/>
            <person name="Hua S.X."/>
        </authorList>
    </citation>
    <scope>NUCLEOTIDE SEQUENCE [LARGE SCALE GENOMIC DNA]</scope>
    <source>
        <strain evidence="2 3">Marx 270</strain>
    </source>
</reference>
<evidence type="ECO:0000313" key="2">
    <source>
        <dbReference type="EMBL" id="KIN97030.1"/>
    </source>
</evidence>
<gene>
    <name evidence="2" type="ORF">M404DRAFT_1006310</name>
</gene>
<feature type="transmembrane region" description="Helical" evidence="1">
    <location>
        <begin position="20"/>
        <end position="41"/>
    </location>
</feature>
<reference evidence="3" key="2">
    <citation type="submission" date="2015-01" db="EMBL/GenBank/DDBJ databases">
        <title>Evolutionary Origins and Diversification of the Mycorrhizal Mutualists.</title>
        <authorList>
            <consortium name="DOE Joint Genome Institute"/>
            <consortium name="Mycorrhizal Genomics Consortium"/>
            <person name="Kohler A."/>
            <person name="Kuo A."/>
            <person name="Nagy L.G."/>
            <person name="Floudas D."/>
            <person name="Copeland A."/>
            <person name="Barry K.W."/>
            <person name="Cichocki N."/>
            <person name="Veneault-Fourrey C."/>
            <person name="LaButti K."/>
            <person name="Lindquist E.A."/>
            <person name="Lipzen A."/>
            <person name="Lundell T."/>
            <person name="Morin E."/>
            <person name="Murat C."/>
            <person name="Riley R."/>
            <person name="Ohm R."/>
            <person name="Sun H."/>
            <person name="Tunlid A."/>
            <person name="Henrissat B."/>
            <person name="Grigoriev I.V."/>
            <person name="Hibbett D.S."/>
            <person name="Martin F."/>
        </authorList>
    </citation>
    <scope>NUCLEOTIDE SEQUENCE [LARGE SCALE GENOMIC DNA]</scope>
    <source>
        <strain evidence="3">Marx 270</strain>
    </source>
</reference>
<keyword evidence="3" id="KW-1185">Reference proteome</keyword>
<sequence length="52" mass="5705">MSNINEVERILVIGSIPGLGWVLALSILVLPYKLIVILCGLHQEILDELPPV</sequence>
<organism evidence="2 3">
    <name type="scientific">Pisolithus tinctorius Marx 270</name>
    <dbReference type="NCBI Taxonomy" id="870435"/>
    <lineage>
        <taxon>Eukaryota</taxon>
        <taxon>Fungi</taxon>
        <taxon>Dikarya</taxon>
        <taxon>Basidiomycota</taxon>
        <taxon>Agaricomycotina</taxon>
        <taxon>Agaricomycetes</taxon>
        <taxon>Agaricomycetidae</taxon>
        <taxon>Boletales</taxon>
        <taxon>Sclerodermatineae</taxon>
        <taxon>Pisolithaceae</taxon>
        <taxon>Pisolithus</taxon>
    </lineage>
</organism>
<keyword evidence="1" id="KW-1133">Transmembrane helix</keyword>
<dbReference type="OrthoDB" id="37659at2759"/>
<evidence type="ECO:0000313" key="3">
    <source>
        <dbReference type="Proteomes" id="UP000054217"/>
    </source>
</evidence>
<dbReference type="InParanoid" id="A0A0C3NN22"/>
<accession>A0A0C3NN22</accession>
<evidence type="ECO:0000256" key="1">
    <source>
        <dbReference type="SAM" id="Phobius"/>
    </source>
</evidence>
<protein>
    <submittedName>
        <fullName evidence="2">Uncharacterized protein</fullName>
    </submittedName>
</protein>
<keyword evidence="1" id="KW-0812">Transmembrane</keyword>
<dbReference type="EMBL" id="KN832035">
    <property type="protein sequence ID" value="KIN97030.1"/>
    <property type="molecule type" value="Genomic_DNA"/>
</dbReference>
<dbReference type="Proteomes" id="UP000054217">
    <property type="component" value="Unassembled WGS sequence"/>
</dbReference>
<name>A0A0C3NN22_PISTI</name>